<keyword evidence="1" id="KW-0880">Kelch repeat</keyword>
<dbReference type="SUPFAM" id="SSF117281">
    <property type="entry name" value="Kelch motif"/>
    <property type="match status" value="1"/>
</dbReference>
<keyword evidence="4" id="KW-1185">Reference proteome</keyword>
<dbReference type="PANTHER" id="PTHR46344:SF27">
    <property type="entry name" value="KELCH REPEAT SUPERFAMILY PROTEIN"/>
    <property type="match status" value="1"/>
</dbReference>
<name>A0A1I1X7I8_9ACTN</name>
<reference evidence="3 4" key="1">
    <citation type="submission" date="2016-10" db="EMBL/GenBank/DDBJ databases">
        <authorList>
            <person name="de Groot N.N."/>
        </authorList>
    </citation>
    <scope>NUCLEOTIDE SEQUENCE [LARGE SCALE GENOMIC DNA]</scope>
    <source>
        <strain evidence="3 4">CGMCC 4.3510</strain>
    </source>
</reference>
<sequence>MDSVADAHGGRIYTGFSDAGLLSFDPEATSNELASFNPDTGTRKAPALATDRRQAPGHGIIDGKLYVAGGWAPDGTLGTRTEIQDIAADSWTTGADLPAAYAGAGSAVLAGKLYLVGGCADACGTVDVSGYDPAADIWSAAAPYPEPSSWTFCAGLDGRLYRAGCATNAGGAF</sequence>
<evidence type="ECO:0000256" key="2">
    <source>
        <dbReference type="ARBA" id="ARBA00022737"/>
    </source>
</evidence>
<dbReference type="InterPro" id="IPR015915">
    <property type="entry name" value="Kelch-typ_b-propeller"/>
</dbReference>
<evidence type="ECO:0000256" key="1">
    <source>
        <dbReference type="ARBA" id="ARBA00022441"/>
    </source>
</evidence>
<evidence type="ECO:0000313" key="4">
    <source>
        <dbReference type="Proteomes" id="UP000199323"/>
    </source>
</evidence>
<keyword evidence="2" id="KW-0677">Repeat</keyword>
<organism evidence="3 4">
    <name type="scientific">Actinacidiphila alni</name>
    <dbReference type="NCBI Taxonomy" id="380248"/>
    <lineage>
        <taxon>Bacteria</taxon>
        <taxon>Bacillati</taxon>
        <taxon>Actinomycetota</taxon>
        <taxon>Actinomycetes</taxon>
        <taxon>Kitasatosporales</taxon>
        <taxon>Streptomycetaceae</taxon>
        <taxon>Actinacidiphila</taxon>
    </lineage>
</organism>
<dbReference type="STRING" id="380248.SAMN05216251_101235"/>
<gene>
    <name evidence="3" type="ORF">SAMN05216251_101235</name>
</gene>
<dbReference type="Proteomes" id="UP000199323">
    <property type="component" value="Unassembled WGS sequence"/>
</dbReference>
<evidence type="ECO:0000313" key="3">
    <source>
        <dbReference type="EMBL" id="SFE03385.1"/>
    </source>
</evidence>
<dbReference type="Gene3D" id="2.120.10.80">
    <property type="entry name" value="Kelch-type beta propeller"/>
    <property type="match status" value="1"/>
</dbReference>
<protein>
    <submittedName>
        <fullName evidence="3">Kelch motif-containing protein</fullName>
    </submittedName>
</protein>
<dbReference type="EMBL" id="FONG01000001">
    <property type="protein sequence ID" value="SFE03385.1"/>
    <property type="molecule type" value="Genomic_DNA"/>
</dbReference>
<dbReference type="InterPro" id="IPR006652">
    <property type="entry name" value="Kelch_1"/>
</dbReference>
<dbReference type="SMART" id="SM00612">
    <property type="entry name" value="Kelch"/>
    <property type="match status" value="2"/>
</dbReference>
<dbReference type="AlphaFoldDB" id="A0A1I1X7I8"/>
<accession>A0A1I1X7I8</accession>
<dbReference type="PANTHER" id="PTHR46344">
    <property type="entry name" value="OS02G0202900 PROTEIN"/>
    <property type="match status" value="1"/>
</dbReference>
<dbReference type="Pfam" id="PF01344">
    <property type="entry name" value="Kelch_1"/>
    <property type="match status" value="1"/>
</dbReference>
<proteinExistence type="predicted"/>